<organism evidence="1 2">
    <name type="scientific">candidate division WOR-3 bacterium</name>
    <dbReference type="NCBI Taxonomy" id="2052148"/>
    <lineage>
        <taxon>Bacteria</taxon>
        <taxon>Bacteria division WOR-3</taxon>
    </lineage>
</organism>
<sequence>MRRVGILIVLPLLLIGLERVNLIKDHSFEKDSEVWHTRLGGTGFPNFVAIVKRHDSANAYSRSFSGSGDNRPKPSNTWSKYNENTYLTQGFIGSKVLTDIDSLSLAFSIISRNNRFEELFCAGIYLHLNAHKENYWKVGFFLKAEDLPSGVSPPLVHLKGISFSEDTMWHLLEKSIFNDIDEYELESIPQDATLDSVILQGISNHWVDGWRGQKVFWDDVRLMGYADYDVGVKEILEGIEDTSGYTPFAHINNFGREPADFAVVAEILQGETQVYKDSFDWSLPSDTEDTVSFSTFTPPDTGIYTLRIYTVMEPDESDADDEKTKELHFTAISEPVTPIILLDLKVNPICTRGVLKVSFETPKGQVVNLTLFDCSGRRVGAKQVRGYGLAEFGSELSAGVYLVRLQSGSLEVKRKVVVVE</sequence>
<gene>
    <name evidence="1" type="ORF">GF359_06190</name>
</gene>
<evidence type="ECO:0000313" key="1">
    <source>
        <dbReference type="EMBL" id="MBD3364789.1"/>
    </source>
</evidence>
<dbReference type="NCBIfam" id="TIGR04183">
    <property type="entry name" value="Por_Secre_tail"/>
    <property type="match status" value="1"/>
</dbReference>
<name>A0A9D5KAT5_UNCW3</name>
<protein>
    <submittedName>
        <fullName evidence="1">T9SS type A sorting domain-containing protein</fullName>
    </submittedName>
</protein>
<dbReference type="InterPro" id="IPR026444">
    <property type="entry name" value="Secre_tail"/>
</dbReference>
<dbReference type="EMBL" id="WJKJ01000204">
    <property type="protein sequence ID" value="MBD3364789.1"/>
    <property type="molecule type" value="Genomic_DNA"/>
</dbReference>
<reference evidence="1" key="1">
    <citation type="submission" date="2019-11" db="EMBL/GenBank/DDBJ databases">
        <title>Microbial mats filling the niche in hypersaline microbial mats.</title>
        <authorList>
            <person name="Wong H.L."/>
            <person name="Macleod F.I."/>
            <person name="White R.A. III"/>
            <person name="Burns B.P."/>
        </authorList>
    </citation>
    <scope>NUCLEOTIDE SEQUENCE</scope>
    <source>
        <strain evidence="1">Bin_327</strain>
    </source>
</reference>
<dbReference type="Proteomes" id="UP000630660">
    <property type="component" value="Unassembled WGS sequence"/>
</dbReference>
<proteinExistence type="predicted"/>
<evidence type="ECO:0000313" key="2">
    <source>
        <dbReference type="Proteomes" id="UP000630660"/>
    </source>
</evidence>
<accession>A0A9D5KAT5</accession>
<dbReference type="AlphaFoldDB" id="A0A9D5KAT5"/>
<comment type="caution">
    <text evidence="1">The sequence shown here is derived from an EMBL/GenBank/DDBJ whole genome shotgun (WGS) entry which is preliminary data.</text>
</comment>